<dbReference type="InterPro" id="IPR011990">
    <property type="entry name" value="TPR-like_helical_dom_sf"/>
</dbReference>
<gene>
    <name evidence="7" type="ORF">BTO22_09345</name>
    <name evidence="8" type="ORF">BTO23_01645</name>
    <name evidence="6" type="ORF">GCM10007855_17780</name>
</gene>
<dbReference type="InterPro" id="IPR029787">
    <property type="entry name" value="Nucleotide_cyclase"/>
</dbReference>
<evidence type="ECO:0000259" key="5">
    <source>
        <dbReference type="PROSITE" id="PS50887"/>
    </source>
</evidence>
<evidence type="ECO:0000256" key="2">
    <source>
        <dbReference type="ARBA" id="ARBA00034247"/>
    </source>
</evidence>
<dbReference type="SMART" id="SM00267">
    <property type="entry name" value="GGDEF"/>
    <property type="match status" value="1"/>
</dbReference>
<dbReference type="InterPro" id="IPR000160">
    <property type="entry name" value="GGDEF_dom"/>
</dbReference>
<organism evidence="7 9">
    <name type="scientific">Aliivibrio sifiae</name>
    <dbReference type="NCBI Taxonomy" id="566293"/>
    <lineage>
        <taxon>Bacteria</taxon>
        <taxon>Pseudomonadati</taxon>
        <taxon>Pseudomonadota</taxon>
        <taxon>Gammaproteobacteria</taxon>
        <taxon>Vibrionales</taxon>
        <taxon>Vibrionaceae</taxon>
        <taxon>Aliivibrio</taxon>
    </lineage>
</organism>
<reference evidence="9 10" key="2">
    <citation type="submission" date="2016-12" db="EMBL/GenBank/DDBJ databases">
        <title>Diversity of luminous bacteria.</title>
        <authorList>
            <person name="Yoshizawa S."/>
            <person name="Kogure K."/>
        </authorList>
    </citation>
    <scope>NUCLEOTIDE SEQUENCE [LARGE SCALE GENOMIC DNA]</scope>
    <source>
        <strain evidence="7 9">ATCC 33715</strain>
        <strain evidence="8 10">NBRC 105001</strain>
    </source>
</reference>
<dbReference type="SUPFAM" id="SSF48452">
    <property type="entry name" value="TPR-like"/>
    <property type="match status" value="2"/>
</dbReference>
<keyword evidence="11" id="KW-1185">Reference proteome</keyword>
<dbReference type="EMBL" id="BSOU01000004">
    <property type="protein sequence ID" value="GLR74904.1"/>
    <property type="molecule type" value="Genomic_DNA"/>
</dbReference>
<dbReference type="PANTHER" id="PTHR45138">
    <property type="entry name" value="REGULATORY COMPONENTS OF SENSORY TRANSDUCTION SYSTEM"/>
    <property type="match status" value="1"/>
</dbReference>
<keyword evidence="3" id="KW-0812">Transmembrane</keyword>
<evidence type="ECO:0000313" key="8">
    <source>
        <dbReference type="EMBL" id="PQJ92819.1"/>
    </source>
</evidence>
<keyword evidence="3" id="KW-0472">Membrane</keyword>
<evidence type="ECO:0000313" key="6">
    <source>
        <dbReference type="EMBL" id="GLR74904.1"/>
    </source>
</evidence>
<proteinExistence type="predicted"/>
<reference evidence="6" key="4">
    <citation type="submission" date="2023-01" db="EMBL/GenBank/DDBJ databases">
        <title>Draft genome sequence of Aliivibrio sifiae strain NBRC 105001.</title>
        <authorList>
            <person name="Sun Q."/>
            <person name="Mori K."/>
        </authorList>
    </citation>
    <scope>NUCLEOTIDE SEQUENCE</scope>
    <source>
        <strain evidence="6">NBRC 105001</strain>
    </source>
</reference>
<dbReference type="OrthoDB" id="5906165at2"/>
<sequence length="646" mass="74161">MLGQFRFIISSLLLLISFVSSASSVMSEEAWQKQYHQYRIQDQNRALSMLSDVYSSLPPSAERVYTATRIHGFVTRRGDTYLHQTNNYSADLYENIEHLILKAMDLEDEGKYKKSLHYIKTAQNKAKSLNNLDLNSLIQLHQCRANLALGNHYLAEFYCQSALKHLEKTPNNFIDIKWGYRLLALSYQGVTNYQSALIVSEKALSLTKPYEINDTAYNNISSLLLKMGKINSAKEYAIKALDIRIERNIPQKIAQSHLILAKIYLQSSDYTQAKISATLAIEQLQDNYNANTLSRAYLIFGCVLNAQGYYDEGIEYLLLALKQLDLNSNSDLNIEIYQALSQVYLKYENVNKALNYIAIAIDKSEKSQNQQALSASYLIQSQIHEFIGNFEPALSSRKKYEEIINKIHSIDHQEAYAALQLRKSLIEKEEQQLNNLKVVHQKQLEINIEKKYRLLFQIIIVLLSITIYFILRSRKRLNTLAHKDVLTNANNRHSIFEIINKKLANFHDQTTLVMLDIDNFKQLNDLHGHPNGDLGLKHLYSILEEAMPPPHQIGRIGGEEFLILLSNETKNACFEMIESARSNLEKSSFNTLDGKKLSITASFSWVYLEREMKDVEQIYFILDEGLYQAKQNGKNCIVDALVDPII</sequence>
<dbReference type="InterPro" id="IPR043128">
    <property type="entry name" value="Rev_trsase/Diguanyl_cyclase"/>
</dbReference>
<evidence type="ECO:0000256" key="4">
    <source>
        <dbReference type="SAM" id="SignalP"/>
    </source>
</evidence>
<feature type="transmembrane region" description="Helical" evidence="3">
    <location>
        <begin position="454"/>
        <end position="471"/>
    </location>
</feature>
<comment type="caution">
    <text evidence="7">The sequence shown here is derived from an EMBL/GenBank/DDBJ whole genome shotgun (WGS) entry which is preliminary data.</text>
</comment>
<feature type="signal peptide" evidence="4">
    <location>
        <begin position="1"/>
        <end position="22"/>
    </location>
</feature>
<dbReference type="EMBL" id="MSCP01000001">
    <property type="protein sequence ID" value="PQJ92819.1"/>
    <property type="molecule type" value="Genomic_DNA"/>
</dbReference>
<feature type="chain" id="PRO_5044580329" description="diguanylate cyclase" evidence="4">
    <location>
        <begin position="23"/>
        <end position="646"/>
    </location>
</feature>
<dbReference type="Gene3D" id="3.30.70.270">
    <property type="match status" value="1"/>
</dbReference>
<evidence type="ECO:0000313" key="7">
    <source>
        <dbReference type="EMBL" id="PQJ89772.1"/>
    </source>
</evidence>
<accession>A0A2S7XF26</accession>
<dbReference type="SMART" id="SM00028">
    <property type="entry name" value="TPR"/>
    <property type="match status" value="6"/>
</dbReference>
<comment type="catalytic activity">
    <reaction evidence="2">
        <text>2 GTP = 3',3'-c-di-GMP + 2 diphosphate</text>
        <dbReference type="Rhea" id="RHEA:24898"/>
        <dbReference type="ChEBI" id="CHEBI:33019"/>
        <dbReference type="ChEBI" id="CHEBI:37565"/>
        <dbReference type="ChEBI" id="CHEBI:58805"/>
        <dbReference type="EC" id="2.7.7.65"/>
    </reaction>
</comment>
<evidence type="ECO:0000313" key="10">
    <source>
        <dbReference type="Proteomes" id="UP000239273"/>
    </source>
</evidence>
<protein>
    <recommendedName>
        <fullName evidence="1">diguanylate cyclase</fullName>
        <ecNumber evidence="1">2.7.7.65</ecNumber>
    </recommendedName>
</protein>
<dbReference type="EC" id="2.7.7.65" evidence="1"/>
<dbReference type="InterPro" id="IPR050469">
    <property type="entry name" value="Diguanylate_Cyclase"/>
</dbReference>
<evidence type="ECO:0000256" key="3">
    <source>
        <dbReference type="SAM" id="Phobius"/>
    </source>
</evidence>
<keyword evidence="4" id="KW-0732">Signal</keyword>
<dbReference type="Pfam" id="PF00990">
    <property type="entry name" value="GGDEF"/>
    <property type="match status" value="1"/>
</dbReference>
<name>A0A2S7XF26_9GAMM</name>
<reference evidence="6" key="1">
    <citation type="journal article" date="2014" name="Int. J. Syst. Evol. Microbiol.">
        <title>Complete genome of a new Firmicutes species belonging to the dominant human colonic microbiota ('Ruminococcus bicirculans') reveals two chromosomes and a selective capacity to utilize plant glucans.</title>
        <authorList>
            <consortium name="NISC Comparative Sequencing Program"/>
            <person name="Wegmann U."/>
            <person name="Louis P."/>
            <person name="Goesmann A."/>
            <person name="Henrissat B."/>
            <person name="Duncan S.H."/>
            <person name="Flint H.J."/>
        </authorList>
    </citation>
    <scope>NUCLEOTIDE SEQUENCE</scope>
    <source>
        <strain evidence="6">NBRC 105001</strain>
    </source>
</reference>
<dbReference type="EMBL" id="MSCO01000001">
    <property type="protein sequence ID" value="PQJ89772.1"/>
    <property type="molecule type" value="Genomic_DNA"/>
</dbReference>
<evidence type="ECO:0000256" key="1">
    <source>
        <dbReference type="ARBA" id="ARBA00012528"/>
    </source>
</evidence>
<keyword evidence="3" id="KW-1133">Transmembrane helix</keyword>
<evidence type="ECO:0000313" key="11">
    <source>
        <dbReference type="Proteomes" id="UP001156660"/>
    </source>
</evidence>
<dbReference type="PROSITE" id="PS50887">
    <property type="entry name" value="GGDEF"/>
    <property type="match status" value="1"/>
</dbReference>
<dbReference type="AlphaFoldDB" id="A0A2S7XF26"/>
<evidence type="ECO:0000313" key="9">
    <source>
        <dbReference type="Proteomes" id="UP000239263"/>
    </source>
</evidence>
<dbReference type="Pfam" id="PF13181">
    <property type="entry name" value="TPR_8"/>
    <property type="match status" value="1"/>
</dbReference>
<dbReference type="Proteomes" id="UP000239273">
    <property type="component" value="Unassembled WGS sequence"/>
</dbReference>
<dbReference type="CDD" id="cd01949">
    <property type="entry name" value="GGDEF"/>
    <property type="match status" value="1"/>
</dbReference>
<dbReference type="NCBIfam" id="TIGR00254">
    <property type="entry name" value="GGDEF"/>
    <property type="match status" value="1"/>
</dbReference>
<dbReference type="PANTHER" id="PTHR45138:SF9">
    <property type="entry name" value="DIGUANYLATE CYCLASE DGCM-RELATED"/>
    <property type="match status" value="1"/>
</dbReference>
<dbReference type="Proteomes" id="UP000239263">
    <property type="component" value="Unassembled WGS sequence"/>
</dbReference>
<dbReference type="InterPro" id="IPR019734">
    <property type="entry name" value="TPR_rpt"/>
</dbReference>
<dbReference type="SUPFAM" id="SSF55073">
    <property type="entry name" value="Nucleotide cyclase"/>
    <property type="match status" value="1"/>
</dbReference>
<reference evidence="11" key="3">
    <citation type="journal article" date="2019" name="Int. J. Syst. Evol. Microbiol.">
        <title>The Global Catalogue of Microorganisms (GCM) 10K type strain sequencing project: providing services to taxonomists for standard genome sequencing and annotation.</title>
        <authorList>
            <consortium name="The Broad Institute Genomics Platform"/>
            <consortium name="The Broad Institute Genome Sequencing Center for Infectious Disease"/>
            <person name="Wu L."/>
            <person name="Ma J."/>
        </authorList>
    </citation>
    <scope>NUCLEOTIDE SEQUENCE [LARGE SCALE GENOMIC DNA]</scope>
    <source>
        <strain evidence="11">NBRC 105001</strain>
    </source>
</reference>
<feature type="domain" description="GGDEF" evidence="5">
    <location>
        <begin position="508"/>
        <end position="642"/>
    </location>
</feature>
<dbReference type="GO" id="GO:0052621">
    <property type="term" value="F:diguanylate cyclase activity"/>
    <property type="evidence" value="ECO:0007669"/>
    <property type="project" value="UniProtKB-EC"/>
</dbReference>
<dbReference type="Proteomes" id="UP001156660">
    <property type="component" value="Unassembled WGS sequence"/>
</dbReference>
<dbReference type="Gene3D" id="1.25.40.10">
    <property type="entry name" value="Tetratricopeptide repeat domain"/>
    <property type="match status" value="2"/>
</dbReference>